<evidence type="ECO:0000256" key="2">
    <source>
        <dbReference type="ARBA" id="ARBA00007531"/>
    </source>
</evidence>
<evidence type="ECO:0000256" key="3">
    <source>
        <dbReference type="ARBA" id="ARBA00022475"/>
    </source>
</evidence>
<comment type="similarity">
    <text evidence="2">Belongs to the MmpS family.</text>
</comment>
<proteinExistence type="inferred from homology"/>
<evidence type="ECO:0000256" key="6">
    <source>
        <dbReference type="ARBA" id="ARBA00023136"/>
    </source>
</evidence>
<sequence length="260" mass="26781">MQVVSHTRAIADLCFHMANFGTMGTTLPHLDDRIRAYPDDDVDDACDTDPYLNADYNWTGWPADSRWRPATAIVGAVVALGAIATAVVINSGDSASTKATLGAPVPHPVTSAPATTKASVPPSAAPGPSQLPAETFTTVTTPSAAPTAPPSAAAPTVAPPLAAAPPTAALNPRTVVYSVNGTKQLLDLVNIVYTDARGVPQTEFNVSLPWSKVVVLNPGVQTESVVATSFYGQLSCSIFNAAGQRVIASGNNSNMATCAR</sequence>
<evidence type="ECO:0008006" key="10">
    <source>
        <dbReference type="Google" id="ProtNLM"/>
    </source>
</evidence>
<evidence type="ECO:0000313" key="9">
    <source>
        <dbReference type="Proteomes" id="UP000465812"/>
    </source>
</evidence>
<name>A0ABN6AIF9_MYCNT</name>
<feature type="region of interest" description="Disordered" evidence="7">
    <location>
        <begin position="97"/>
        <end position="134"/>
    </location>
</feature>
<organism evidence="8 9">
    <name type="scientific">Mycobacterium mantenii</name>
    <dbReference type="NCBI Taxonomy" id="560555"/>
    <lineage>
        <taxon>Bacteria</taxon>
        <taxon>Bacillati</taxon>
        <taxon>Actinomycetota</taxon>
        <taxon>Actinomycetes</taxon>
        <taxon>Mycobacteriales</taxon>
        <taxon>Mycobacteriaceae</taxon>
        <taxon>Mycobacterium</taxon>
        <taxon>Mycobacterium avium complex (MAC)</taxon>
    </lineage>
</organism>
<dbReference type="InterPro" id="IPR038468">
    <property type="entry name" value="MmpS_C"/>
</dbReference>
<protein>
    <recommendedName>
        <fullName evidence="10">Threonine AND proline RICH protein</fullName>
    </recommendedName>
</protein>
<dbReference type="Pfam" id="PF05423">
    <property type="entry name" value="Mycobact_memb"/>
    <property type="match status" value="1"/>
</dbReference>
<evidence type="ECO:0000256" key="4">
    <source>
        <dbReference type="ARBA" id="ARBA00022692"/>
    </source>
</evidence>
<keyword evidence="5" id="KW-1133">Transmembrane helix</keyword>
<dbReference type="Gene3D" id="2.60.40.2880">
    <property type="entry name" value="MmpS1-5, C-terminal soluble domain"/>
    <property type="match status" value="1"/>
</dbReference>
<evidence type="ECO:0000256" key="5">
    <source>
        <dbReference type="ARBA" id="ARBA00022989"/>
    </source>
</evidence>
<evidence type="ECO:0000256" key="1">
    <source>
        <dbReference type="ARBA" id="ARBA00004236"/>
    </source>
</evidence>
<feature type="region of interest" description="Disordered" evidence="7">
    <location>
        <begin position="140"/>
        <end position="159"/>
    </location>
</feature>
<keyword evidence="4" id="KW-0812">Transmembrane</keyword>
<accession>A0ABN6AIF9</accession>
<dbReference type="EMBL" id="AP022590">
    <property type="protein sequence ID" value="BBY41385.1"/>
    <property type="molecule type" value="Genomic_DNA"/>
</dbReference>
<comment type="subcellular location">
    <subcellularLocation>
        <location evidence="1">Cell membrane</location>
    </subcellularLocation>
</comment>
<reference evidence="8 9" key="1">
    <citation type="journal article" date="2019" name="Emerg. Microbes Infect.">
        <title>Comprehensive subspecies identification of 175 nontuberculous mycobacteria species based on 7547 genomic profiles.</title>
        <authorList>
            <person name="Matsumoto Y."/>
            <person name="Kinjo T."/>
            <person name="Motooka D."/>
            <person name="Nabeya D."/>
            <person name="Jung N."/>
            <person name="Uechi K."/>
            <person name="Horii T."/>
            <person name="Iida T."/>
            <person name="Fujita J."/>
            <person name="Nakamura S."/>
        </authorList>
    </citation>
    <scope>NUCLEOTIDE SEQUENCE [LARGE SCALE GENOMIC DNA]</scope>
    <source>
        <strain evidence="8 9">JCM 18113</strain>
    </source>
</reference>
<dbReference type="InterPro" id="IPR008693">
    <property type="entry name" value="MmpS"/>
</dbReference>
<feature type="compositionally biased region" description="Low complexity" evidence="7">
    <location>
        <begin position="118"/>
        <end position="128"/>
    </location>
</feature>
<keyword evidence="9" id="KW-1185">Reference proteome</keyword>
<keyword evidence="6" id="KW-0472">Membrane</keyword>
<dbReference type="Proteomes" id="UP000465812">
    <property type="component" value="Chromosome"/>
</dbReference>
<evidence type="ECO:0000313" key="8">
    <source>
        <dbReference type="EMBL" id="BBY41385.1"/>
    </source>
</evidence>
<keyword evidence="3" id="KW-1003">Cell membrane</keyword>
<evidence type="ECO:0000256" key="7">
    <source>
        <dbReference type="SAM" id="MobiDB-lite"/>
    </source>
</evidence>
<gene>
    <name evidence="8" type="ORF">MMAN_55190</name>
</gene>